<feature type="transmembrane region" description="Helical" evidence="1">
    <location>
        <begin position="35"/>
        <end position="52"/>
    </location>
</feature>
<keyword evidence="1" id="KW-0472">Membrane</keyword>
<keyword evidence="1" id="KW-1133">Transmembrane helix</keyword>
<keyword evidence="1" id="KW-0812">Transmembrane</keyword>
<organism evidence="2 3">
    <name type="scientific">Photinus pyralis</name>
    <name type="common">Common eastern firefly</name>
    <name type="synonym">Lampyris pyralis</name>
    <dbReference type="NCBI Taxonomy" id="7054"/>
    <lineage>
        <taxon>Eukaryota</taxon>
        <taxon>Metazoa</taxon>
        <taxon>Ecdysozoa</taxon>
        <taxon>Arthropoda</taxon>
        <taxon>Hexapoda</taxon>
        <taxon>Insecta</taxon>
        <taxon>Pterygota</taxon>
        <taxon>Neoptera</taxon>
        <taxon>Endopterygota</taxon>
        <taxon>Coleoptera</taxon>
        <taxon>Polyphaga</taxon>
        <taxon>Elateriformia</taxon>
        <taxon>Elateroidea</taxon>
        <taxon>Lampyridae</taxon>
        <taxon>Lampyrinae</taxon>
        <taxon>Photinus</taxon>
    </lineage>
</organism>
<evidence type="ECO:0000256" key="1">
    <source>
        <dbReference type="SAM" id="Phobius"/>
    </source>
</evidence>
<dbReference type="InParanoid" id="A0A5N4A9P7"/>
<dbReference type="Proteomes" id="UP000327044">
    <property type="component" value="Unassembled WGS sequence"/>
</dbReference>
<accession>A0A5N4A9P7</accession>
<dbReference type="EMBL" id="VVIM01000009">
    <property type="protein sequence ID" value="KAB0794045.1"/>
    <property type="molecule type" value="Genomic_DNA"/>
</dbReference>
<feature type="transmembrane region" description="Helical" evidence="1">
    <location>
        <begin position="64"/>
        <end position="86"/>
    </location>
</feature>
<sequence length="170" mass="19128">MNGLLTVAKLTLLTGLINISSILCVLLMNYQIWDIVAAVMTLIFNVCLLVIESSNRPHDIMTGWFRHFLIICILMAGSASFFWFFHIIHNLAIHWYEITVAVSTSCSAIVSLIVSIYLVAMAHSAYLRALLMLPEKTPLLDVTPIAATELGRNFMRLKYDSRTLENINPV</sequence>
<evidence type="ECO:0000313" key="2">
    <source>
        <dbReference type="EMBL" id="KAB0794045.1"/>
    </source>
</evidence>
<name>A0A5N4A9P7_PHOPY</name>
<protein>
    <submittedName>
        <fullName evidence="2">Uncharacterized protein</fullName>
    </submittedName>
</protein>
<proteinExistence type="predicted"/>
<gene>
    <name evidence="2" type="ORF">PPYR_13665</name>
</gene>
<feature type="transmembrane region" description="Helical" evidence="1">
    <location>
        <begin position="98"/>
        <end position="120"/>
    </location>
</feature>
<dbReference type="AlphaFoldDB" id="A0A5N4A9P7"/>
<reference evidence="2 3" key="1">
    <citation type="journal article" date="2018" name="Elife">
        <title>Firefly genomes illuminate parallel origins of bioluminescence in beetles.</title>
        <authorList>
            <person name="Fallon T.R."/>
            <person name="Lower S.E."/>
            <person name="Chang C.H."/>
            <person name="Bessho-Uehara M."/>
            <person name="Martin G.J."/>
            <person name="Bewick A.J."/>
            <person name="Behringer M."/>
            <person name="Debat H.J."/>
            <person name="Wong I."/>
            <person name="Day J.C."/>
            <person name="Suvorov A."/>
            <person name="Silva C.J."/>
            <person name="Stanger-Hall K.F."/>
            <person name="Hall D.W."/>
            <person name="Schmitz R.J."/>
            <person name="Nelson D.R."/>
            <person name="Lewis S.M."/>
            <person name="Shigenobu S."/>
            <person name="Bybee S.M."/>
            <person name="Larracuente A.M."/>
            <person name="Oba Y."/>
            <person name="Weng J.K."/>
        </authorList>
    </citation>
    <scope>NUCLEOTIDE SEQUENCE [LARGE SCALE GENOMIC DNA]</scope>
    <source>
        <strain evidence="2">1611_PpyrPB1</strain>
        <tissue evidence="2">Whole body</tissue>
    </source>
</reference>
<feature type="transmembrane region" description="Helical" evidence="1">
    <location>
        <begin position="7"/>
        <end position="29"/>
    </location>
</feature>
<evidence type="ECO:0000313" key="3">
    <source>
        <dbReference type="Proteomes" id="UP000327044"/>
    </source>
</evidence>
<comment type="caution">
    <text evidence="2">The sequence shown here is derived from an EMBL/GenBank/DDBJ whole genome shotgun (WGS) entry which is preliminary data.</text>
</comment>
<keyword evidence="3" id="KW-1185">Reference proteome</keyword>